<dbReference type="EMBL" id="VIIS01001829">
    <property type="protein sequence ID" value="KAF0292214.1"/>
    <property type="molecule type" value="Genomic_DNA"/>
</dbReference>
<comment type="caution">
    <text evidence="2">The sequence shown here is derived from an EMBL/GenBank/DDBJ whole genome shotgun (WGS) entry which is preliminary data.</text>
</comment>
<gene>
    <name evidence="2" type="ORF">FJT64_009783</name>
</gene>
<reference evidence="2 3" key="1">
    <citation type="submission" date="2019-07" db="EMBL/GenBank/DDBJ databases">
        <title>Draft genome assembly of a fouling barnacle, Amphibalanus amphitrite (Darwin, 1854): The first reference genome for Thecostraca.</title>
        <authorList>
            <person name="Kim W."/>
        </authorList>
    </citation>
    <scope>NUCLEOTIDE SEQUENCE [LARGE SCALE GENOMIC DNA]</scope>
    <source>
        <strain evidence="2">SNU_AA5</strain>
        <tissue evidence="2">Soma without cirri and trophi</tissue>
    </source>
</reference>
<organism evidence="2 3">
    <name type="scientific">Amphibalanus amphitrite</name>
    <name type="common">Striped barnacle</name>
    <name type="synonym">Balanus amphitrite</name>
    <dbReference type="NCBI Taxonomy" id="1232801"/>
    <lineage>
        <taxon>Eukaryota</taxon>
        <taxon>Metazoa</taxon>
        <taxon>Ecdysozoa</taxon>
        <taxon>Arthropoda</taxon>
        <taxon>Crustacea</taxon>
        <taxon>Multicrustacea</taxon>
        <taxon>Cirripedia</taxon>
        <taxon>Thoracica</taxon>
        <taxon>Thoracicalcarea</taxon>
        <taxon>Balanomorpha</taxon>
        <taxon>Balanoidea</taxon>
        <taxon>Balanidae</taxon>
        <taxon>Amphibalaninae</taxon>
        <taxon>Amphibalanus</taxon>
    </lineage>
</organism>
<name>A0A6A4VL18_AMPAM</name>
<evidence type="ECO:0000256" key="1">
    <source>
        <dbReference type="SAM" id="MobiDB-lite"/>
    </source>
</evidence>
<dbReference type="PANTHER" id="PTHR16356">
    <property type="entry name" value="TRANSMEMBRANE AND COILED-COIL DOMAIN-CONTAINING PROTEIN 6 TMCO6"/>
    <property type="match status" value="1"/>
</dbReference>
<dbReference type="PANTHER" id="PTHR16356:SF1">
    <property type="entry name" value="TRANSMEMBRANE AND COILED-COIL DOMAIN-CONTAINING PROTEIN 6"/>
    <property type="match status" value="1"/>
</dbReference>
<proteinExistence type="predicted"/>
<dbReference type="SUPFAM" id="SSF48371">
    <property type="entry name" value="ARM repeat"/>
    <property type="match status" value="1"/>
</dbReference>
<dbReference type="InterPro" id="IPR000225">
    <property type="entry name" value="Armadillo"/>
</dbReference>
<accession>A0A6A4VL18</accession>
<evidence type="ECO:0000313" key="2">
    <source>
        <dbReference type="EMBL" id="KAF0292214.1"/>
    </source>
</evidence>
<evidence type="ECO:0000313" key="3">
    <source>
        <dbReference type="Proteomes" id="UP000440578"/>
    </source>
</evidence>
<protein>
    <submittedName>
        <fullName evidence="2">Putative importin subunit alpha-A</fullName>
    </submittedName>
</protein>
<keyword evidence="3" id="KW-1185">Reference proteome</keyword>
<feature type="region of interest" description="Disordered" evidence="1">
    <location>
        <begin position="1"/>
        <end position="31"/>
    </location>
</feature>
<dbReference type="InterPro" id="IPR011989">
    <property type="entry name" value="ARM-like"/>
</dbReference>
<dbReference type="Gene3D" id="1.25.10.10">
    <property type="entry name" value="Leucine-rich Repeat Variant"/>
    <property type="match status" value="1"/>
</dbReference>
<dbReference type="Pfam" id="PF00514">
    <property type="entry name" value="Arm"/>
    <property type="match status" value="1"/>
</dbReference>
<dbReference type="OrthoDB" id="21522at2759"/>
<feature type="compositionally biased region" description="Basic and acidic residues" evidence="1">
    <location>
        <begin position="18"/>
        <end position="31"/>
    </location>
</feature>
<dbReference type="InterPro" id="IPR016024">
    <property type="entry name" value="ARM-type_fold"/>
</dbReference>
<sequence>MATRDSVPSSIEADSAQTDDRARHHRREEEQCRRRHRRALVRDLDRPGIEQVAQQCQEPSVRELLRLCEGDAPLSADDLRRLGRGLANSAAARAAFTQTGDWRHRLQAIVDRLTGDDPECQLEAAVCITNLAAGPVTTELTGVVGGYLVTLCGSSSHRLQEQCVWALGNLAASGAPVCALLAAQGLPAAAVSCLKSVQGAVREAASAALAVFLTHASAGDTGALCAELLPLVTPLLSLDSPGVCFCLSAAAASPAADSLLATAPTDLLSSVFDLLLRAAVTAEPSLTELRCLTDLLRALTHLVLTPGAAAVALRQSCAVRLLSALLRHRRRHVRRETLILVANLLSEERGDEARIAAEEAGLPARLAPLLEEAYRMI</sequence>
<dbReference type="AlphaFoldDB" id="A0A6A4VL18"/>
<dbReference type="Proteomes" id="UP000440578">
    <property type="component" value="Unassembled WGS sequence"/>
</dbReference>